<proteinExistence type="predicted"/>
<organism evidence="2 3">
    <name type="scientific">Catenulispora subtropica</name>
    <dbReference type="NCBI Taxonomy" id="450798"/>
    <lineage>
        <taxon>Bacteria</taxon>
        <taxon>Bacillati</taxon>
        <taxon>Actinomycetota</taxon>
        <taxon>Actinomycetes</taxon>
        <taxon>Catenulisporales</taxon>
        <taxon>Catenulisporaceae</taxon>
        <taxon>Catenulispora</taxon>
    </lineage>
</organism>
<accession>A0ABP5EGF7</accession>
<feature type="region of interest" description="Disordered" evidence="1">
    <location>
        <begin position="170"/>
        <end position="198"/>
    </location>
</feature>
<name>A0ABP5EGF7_9ACTN</name>
<keyword evidence="3" id="KW-1185">Reference proteome</keyword>
<evidence type="ECO:0000313" key="3">
    <source>
        <dbReference type="Proteomes" id="UP001499854"/>
    </source>
</evidence>
<evidence type="ECO:0000313" key="2">
    <source>
        <dbReference type="EMBL" id="GAA1998072.1"/>
    </source>
</evidence>
<reference evidence="3" key="1">
    <citation type="journal article" date="2019" name="Int. J. Syst. Evol. Microbiol.">
        <title>The Global Catalogue of Microorganisms (GCM) 10K type strain sequencing project: providing services to taxonomists for standard genome sequencing and annotation.</title>
        <authorList>
            <consortium name="The Broad Institute Genomics Platform"/>
            <consortium name="The Broad Institute Genome Sequencing Center for Infectious Disease"/>
            <person name="Wu L."/>
            <person name="Ma J."/>
        </authorList>
    </citation>
    <scope>NUCLEOTIDE SEQUENCE [LARGE SCALE GENOMIC DNA]</scope>
    <source>
        <strain evidence="3">JCM 16013</strain>
    </source>
</reference>
<comment type="caution">
    <text evidence="2">The sequence shown here is derived from an EMBL/GenBank/DDBJ whole genome shotgun (WGS) entry which is preliminary data.</text>
</comment>
<gene>
    <name evidence="2" type="ORF">GCM10009838_74220</name>
</gene>
<evidence type="ECO:0000256" key="1">
    <source>
        <dbReference type="SAM" id="MobiDB-lite"/>
    </source>
</evidence>
<protein>
    <submittedName>
        <fullName evidence="2">Uncharacterized protein</fullName>
    </submittedName>
</protein>
<sequence length="363" mass="37238">MAGLWGWLRDAGADTAGRVRIGRRGVAGRLDVVDALVGEVAGAWEGQRLALEVLHQGLERVHTAERVRFRGLVDGGELFGGEVRIRWQEVLGSGRISALFAAEAVAGKRGKKAGGKAGGKTGKAGKAADWSTRFQNQAGHDAETAPLRAALVEAVARAYRAALERAARKTADQWELTPGAPEPQAPDESTRRATDPARAAAAWLDSLPGAIRDQARSRRTSRTIGPAGAGIRSAALVLGVAALAGGAAAGGAVGSEAVLDGGAVAGSGRAGEAGVGADAAVGERREPAADAALGLLRTMFGVEDAERLLATATSGLKDGSARLLDRAADVHRRQLAAYSVDPAEMHALNEARAAVAAARNEED</sequence>
<dbReference type="Proteomes" id="UP001499854">
    <property type="component" value="Unassembled WGS sequence"/>
</dbReference>
<dbReference type="EMBL" id="BAAAQM010000061">
    <property type="protein sequence ID" value="GAA1998072.1"/>
    <property type="molecule type" value="Genomic_DNA"/>
</dbReference>